<evidence type="ECO:0000256" key="1">
    <source>
        <dbReference type="SAM" id="SignalP"/>
    </source>
</evidence>
<dbReference type="PANTHER" id="PTHR21503:SF8">
    <property type="entry name" value="F-BOX ASSOCIATED DOMAIN-CONTAINING PROTEIN-RELATED"/>
    <property type="match status" value="1"/>
</dbReference>
<dbReference type="InterPro" id="IPR012885">
    <property type="entry name" value="F-box_Sdz-33"/>
</dbReference>
<dbReference type="AlphaFoldDB" id="G0NHW1"/>
<name>G0NHW1_CAEBE</name>
<keyword evidence="4" id="KW-1185">Reference proteome</keyword>
<dbReference type="InterPro" id="IPR001810">
    <property type="entry name" value="F-box_dom"/>
</dbReference>
<gene>
    <name evidence="3" type="ORF">CAEBREN_24599</name>
</gene>
<dbReference type="Proteomes" id="UP000008068">
    <property type="component" value="Unassembled WGS sequence"/>
</dbReference>
<sequence length="323" mass="37861">MGNVPFLLFPILVIQEVLNIMTPFELVNLSMSSKKTRNIIMHFFAGKSKYILLISVAEDYGVTLQNGWNEWQYLINTEKSEERKANALEGLPYTAEETFKISKNPMEDFFQLCGYIQTLFACKINALHFEMDKFPLQNQTIINFLKTRQNSFECFEIYSETGSDRDLKYLLENLKTDRFLTVVSKIDDDFEVELPENLEDLSIRCARFVKFEQLLRLKSQRISLKSSSLTPREINAFLRSWMSAESHSNLEFFMIAINIETANEILLDIPHEIEDEMEVRAFEYENVIRHVRGGVTIKRIDGRSARIVHHLHLNSTYMQMYIY</sequence>
<evidence type="ECO:0000259" key="2">
    <source>
        <dbReference type="PROSITE" id="PS50181"/>
    </source>
</evidence>
<dbReference type="HOGENOM" id="CLU_028840_3_0_1"/>
<dbReference type="eggNOG" id="ENOG502TJQU">
    <property type="taxonomic scope" value="Eukaryota"/>
</dbReference>
<dbReference type="OMA" id="HEIEDEM"/>
<dbReference type="EMBL" id="GL379886">
    <property type="protein sequence ID" value="EGT31497.1"/>
    <property type="molecule type" value="Genomic_DNA"/>
</dbReference>
<feature type="signal peptide" evidence="1">
    <location>
        <begin position="1"/>
        <end position="19"/>
    </location>
</feature>
<evidence type="ECO:0000313" key="3">
    <source>
        <dbReference type="EMBL" id="EGT31497.1"/>
    </source>
</evidence>
<organism evidence="4">
    <name type="scientific">Caenorhabditis brenneri</name>
    <name type="common">Nematode worm</name>
    <dbReference type="NCBI Taxonomy" id="135651"/>
    <lineage>
        <taxon>Eukaryota</taxon>
        <taxon>Metazoa</taxon>
        <taxon>Ecdysozoa</taxon>
        <taxon>Nematoda</taxon>
        <taxon>Chromadorea</taxon>
        <taxon>Rhabditida</taxon>
        <taxon>Rhabditina</taxon>
        <taxon>Rhabditomorpha</taxon>
        <taxon>Rhabditoidea</taxon>
        <taxon>Rhabditidae</taxon>
        <taxon>Peloderinae</taxon>
        <taxon>Caenorhabditis</taxon>
    </lineage>
</organism>
<reference evidence="4" key="1">
    <citation type="submission" date="2011-07" db="EMBL/GenBank/DDBJ databases">
        <authorList>
            <consortium name="Caenorhabditis brenneri Sequencing and Analysis Consortium"/>
            <person name="Wilson R.K."/>
        </authorList>
    </citation>
    <scope>NUCLEOTIDE SEQUENCE [LARGE SCALE GENOMIC DNA]</scope>
    <source>
        <strain evidence="4">PB2801</strain>
    </source>
</reference>
<feature type="chain" id="PRO_5003405802" description="F-box domain-containing protein" evidence="1">
    <location>
        <begin position="20"/>
        <end position="323"/>
    </location>
</feature>
<dbReference type="STRING" id="135651.G0NHW1"/>
<evidence type="ECO:0000313" key="4">
    <source>
        <dbReference type="Proteomes" id="UP000008068"/>
    </source>
</evidence>
<dbReference type="PROSITE" id="PS50181">
    <property type="entry name" value="FBOX"/>
    <property type="match status" value="1"/>
</dbReference>
<accession>G0NHW1</accession>
<dbReference type="Pfam" id="PF07735">
    <property type="entry name" value="FBA_2"/>
    <property type="match status" value="1"/>
</dbReference>
<protein>
    <recommendedName>
        <fullName evidence="2">F-box domain-containing protein</fullName>
    </recommendedName>
</protein>
<dbReference type="Pfam" id="PF00646">
    <property type="entry name" value="F-box"/>
    <property type="match status" value="1"/>
</dbReference>
<dbReference type="PANTHER" id="PTHR21503">
    <property type="entry name" value="F-BOX-CONTAINING HYPOTHETICAL PROTEIN C.ELEGANS"/>
    <property type="match status" value="1"/>
</dbReference>
<dbReference type="InParanoid" id="G0NHW1"/>
<dbReference type="OrthoDB" id="5842403at2759"/>
<feature type="domain" description="F-box" evidence="2">
    <location>
        <begin position="3"/>
        <end position="53"/>
    </location>
</feature>
<keyword evidence="1" id="KW-0732">Signal</keyword>
<dbReference type="FunCoup" id="G0NHW1">
    <property type="interactions" value="1093"/>
</dbReference>
<proteinExistence type="predicted"/>